<reference evidence="3 4" key="1">
    <citation type="submission" date="2020-06" db="EMBL/GenBank/DDBJ databases">
        <title>Schlegella sp. ID0723 isolated from air conditioner.</title>
        <authorList>
            <person name="Kim D.Y."/>
            <person name="Kim D.-U."/>
        </authorList>
    </citation>
    <scope>NUCLEOTIDE SEQUENCE [LARGE SCALE GENOMIC DNA]</scope>
    <source>
        <strain evidence="3 4">ID0723</strain>
    </source>
</reference>
<dbReference type="Gene3D" id="3.40.190.150">
    <property type="entry name" value="Bordetella uptake gene, domain 1"/>
    <property type="match status" value="1"/>
</dbReference>
<dbReference type="CDD" id="cd07012">
    <property type="entry name" value="PBP2_Bug_TTT"/>
    <property type="match status" value="1"/>
</dbReference>
<dbReference type="AlphaFoldDB" id="A0A7Y6TYC1"/>
<keyword evidence="2" id="KW-0732">Signal</keyword>
<evidence type="ECO:0000256" key="2">
    <source>
        <dbReference type="SAM" id="SignalP"/>
    </source>
</evidence>
<evidence type="ECO:0000313" key="3">
    <source>
        <dbReference type="EMBL" id="NUZ07941.1"/>
    </source>
</evidence>
<dbReference type="Proteomes" id="UP000529637">
    <property type="component" value="Unassembled WGS sequence"/>
</dbReference>
<comment type="similarity">
    <text evidence="1">Belongs to the UPF0065 (bug) family.</text>
</comment>
<protein>
    <submittedName>
        <fullName evidence="3">Tripartite tricarboxylate transporter substrate binding protein</fullName>
    </submittedName>
</protein>
<feature type="signal peptide" evidence="2">
    <location>
        <begin position="1"/>
        <end position="24"/>
    </location>
</feature>
<dbReference type="PANTHER" id="PTHR42928">
    <property type="entry name" value="TRICARBOXYLATE-BINDING PROTEIN"/>
    <property type="match status" value="1"/>
</dbReference>
<dbReference type="PIRSF" id="PIRSF017082">
    <property type="entry name" value="YflP"/>
    <property type="match status" value="1"/>
</dbReference>
<dbReference type="SUPFAM" id="SSF53850">
    <property type="entry name" value="Periplasmic binding protein-like II"/>
    <property type="match status" value="1"/>
</dbReference>
<comment type="caution">
    <text evidence="3">The sequence shown here is derived from an EMBL/GenBank/DDBJ whole genome shotgun (WGS) entry which is preliminary data.</text>
</comment>
<feature type="chain" id="PRO_5031333441" evidence="2">
    <location>
        <begin position="25"/>
        <end position="327"/>
    </location>
</feature>
<name>A0A7Y6TYC1_9BURK</name>
<organism evidence="3 4">
    <name type="scientific">Piscinibacter koreensis</name>
    <dbReference type="NCBI Taxonomy" id="2742824"/>
    <lineage>
        <taxon>Bacteria</taxon>
        <taxon>Pseudomonadati</taxon>
        <taxon>Pseudomonadota</taxon>
        <taxon>Betaproteobacteria</taxon>
        <taxon>Burkholderiales</taxon>
        <taxon>Sphaerotilaceae</taxon>
        <taxon>Piscinibacter</taxon>
    </lineage>
</organism>
<dbReference type="Gene3D" id="3.40.190.10">
    <property type="entry name" value="Periplasmic binding protein-like II"/>
    <property type="match status" value="1"/>
</dbReference>
<dbReference type="InterPro" id="IPR042100">
    <property type="entry name" value="Bug_dom1"/>
</dbReference>
<evidence type="ECO:0000313" key="4">
    <source>
        <dbReference type="Proteomes" id="UP000529637"/>
    </source>
</evidence>
<sequence length="327" mass="34073">MIRRRLFATLLLAGLGASSLSALAQDPAASYPSKPIRIIVNFPPGGTVDTLARIVGQKLNDKFGQPVIVDNRAGAGGNIGAQAVAVAEPDGYTLLASPPGPLTINENLYKSLPFDPSRLTPVIMLASVPNAVTARADFPANSLKDLIAYVKANPGKVSYGSQGNGSTSHLTGQMFASMIGGDMLHVPFKGEGPALNELLSGRIDLFFGNVSAVLKFQQAKQVKLLALASPQRGSMAPDVPSATEGGLPDFIASAWFALAAPPGTPASMARKLNAAVAEAMKSPEVIQKFAQQGAEVVGGSPADMAKFLLAERSRWKKVIDSAKVTLD</sequence>
<gene>
    <name evidence="3" type="ORF">HQN59_19430</name>
</gene>
<dbReference type="Pfam" id="PF03401">
    <property type="entry name" value="TctC"/>
    <property type="match status" value="1"/>
</dbReference>
<evidence type="ECO:0000256" key="1">
    <source>
        <dbReference type="ARBA" id="ARBA00006987"/>
    </source>
</evidence>
<proteinExistence type="inferred from homology"/>
<dbReference type="PANTHER" id="PTHR42928:SF5">
    <property type="entry name" value="BLR1237 PROTEIN"/>
    <property type="match status" value="1"/>
</dbReference>
<accession>A0A7Y6TYC1</accession>
<keyword evidence="4" id="KW-1185">Reference proteome</keyword>
<dbReference type="RefSeq" id="WP_176070784.1">
    <property type="nucleotide sequence ID" value="NZ_JABWMJ010000010.1"/>
</dbReference>
<dbReference type="EMBL" id="JABWMJ010000010">
    <property type="protein sequence ID" value="NUZ07941.1"/>
    <property type="molecule type" value="Genomic_DNA"/>
</dbReference>
<dbReference type="InterPro" id="IPR005064">
    <property type="entry name" value="BUG"/>
</dbReference>